<evidence type="ECO:0000313" key="4">
    <source>
        <dbReference type="EMBL" id="KAG0562511.1"/>
    </source>
</evidence>
<protein>
    <recommendedName>
        <fullName evidence="2">Glycosyltransferase</fullName>
        <ecNumber evidence="2">2.4.2.-</ecNumber>
    </recommendedName>
</protein>
<keyword evidence="2" id="KW-0333">Golgi apparatus</keyword>
<proteinExistence type="inferred from homology"/>
<keyword evidence="5" id="KW-1185">Reference proteome</keyword>
<dbReference type="EMBL" id="CM026430">
    <property type="protein sequence ID" value="KAG0562511.1"/>
    <property type="molecule type" value="Genomic_DNA"/>
</dbReference>
<dbReference type="SUPFAM" id="SSF53448">
    <property type="entry name" value="Nucleotide-diphospho-sugar transferases"/>
    <property type="match status" value="1"/>
</dbReference>
<sequence>MPDKTVIITSLNEAWAANNSMIDIFLEGFHSGENITHLLRHLVIVCVDQKAYDRCVQLHPHCFQMKTSGIDFTAEKIFMTADFLKMMWRRIEFLGEVLQLGYSFIFSDGDILWLRDPFAVFSKNMDVQISTDQYRGRPFDVRNQSPNSGFLYVRSNNRTIEMYKYWYEARLRNPGKNDQHVLKAILQEQDFGSQVGVKVQFFETLYFSGFCKVSQDMRKVVTMHSNCCVGLENKLNDLRLSLDDWRLYKNTSHPVNEGNITQAPQRNLWRAPSACKNSFERLAPWAL</sequence>
<organism evidence="4 5">
    <name type="scientific">Ceratodon purpureus</name>
    <name type="common">Fire moss</name>
    <name type="synonym">Dicranum purpureum</name>
    <dbReference type="NCBI Taxonomy" id="3225"/>
    <lineage>
        <taxon>Eukaryota</taxon>
        <taxon>Viridiplantae</taxon>
        <taxon>Streptophyta</taxon>
        <taxon>Embryophyta</taxon>
        <taxon>Bryophyta</taxon>
        <taxon>Bryophytina</taxon>
        <taxon>Bryopsida</taxon>
        <taxon>Dicranidae</taxon>
        <taxon>Pseudoditrichales</taxon>
        <taxon>Ditrichaceae</taxon>
        <taxon>Ceratodon</taxon>
    </lineage>
</organism>
<keyword evidence="2" id="KW-0961">Cell wall biogenesis/degradation</keyword>
<name>A0A8T0GS66_CERPU</name>
<keyword evidence="2" id="KW-0735">Signal-anchor</keyword>
<dbReference type="GO" id="GO:0071555">
    <property type="term" value="P:cell wall organization"/>
    <property type="evidence" value="ECO:0007669"/>
    <property type="project" value="UniProtKB-KW"/>
</dbReference>
<dbReference type="GO" id="GO:0016757">
    <property type="term" value="F:glycosyltransferase activity"/>
    <property type="evidence" value="ECO:0007669"/>
    <property type="project" value="UniProtKB-KW"/>
</dbReference>
<gene>
    <name evidence="4" type="ORF">KC19_9G152100</name>
</gene>
<dbReference type="EC" id="2.4.2.-" evidence="2"/>
<dbReference type="InterPro" id="IPR005069">
    <property type="entry name" value="Nucl-diP-sugar_transferase"/>
</dbReference>
<comment type="subcellular location">
    <subcellularLocation>
        <location evidence="2">Golgi apparatus membrane</location>
        <topology evidence="2">Single-pass type II membrane protein</topology>
    </subcellularLocation>
</comment>
<comment type="similarity">
    <text evidence="1 2">Belongs to the glycosyltransferase 77 family.</text>
</comment>
<comment type="caution">
    <text evidence="4">The sequence shown here is derived from an EMBL/GenBank/DDBJ whole genome shotgun (WGS) entry which is preliminary data.</text>
</comment>
<evidence type="ECO:0000313" key="5">
    <source>
        <dbReference type="Proteomes" id="UP000822688"/>
    </source>
</evidence>
<reference evidence="4" key="1">
    <citation type="submission" date="2020-06" db="EMBL/GenBank/DDBJ databases">
        <title>WGS assembly of Ceratodon purpureus strain R40.</title>
        <authorList>
            <person name="Carey S.B."/>
            <person name="Jenkins J."/>
            <person name="Shu S."/>
            <person name="Lovell J.T."/>
            <person name="Sreedasyam A."/>
            <person name="Maumus F."/>
            <person name="Tiley G.P."/>
            <person name="Fernandez-Pozo N."/>
            <person name="Barry K."/>
            <person name="Chen C."/>
            <person name="Wang M."/>
            <person name="Lipzen A."/>
            <person name="Daum C."/>
            <person name="Saski C.A."/>
            <person name="Payton A.C."/>
            <person name="Mcbreen J.C."/>
            <person name="Conrad R.E."/>
            <person name="Kollar L.M."/>
            <person name="Olsson S."/>
            <person name="Huttunen S."/>
            <person name="Landis J.B."/>
            <person name="Wickett N.J."/>
            <person name="Johnson M.G."/>
            <person name="Rensing S.A."/>
            <person name="Grimwood J."/>
            <person name="Schmutz J."/>
            <person name="Mcdaniel S.F."/>
        </authorList>
    </citation>
    <scope>NUCLEOTIDE SEQUENCE</scope>
    <source>
        <strain evidence="4">R40</strain>
    </source>
</reference>
<keyword evidence="2" id="KW-0808">Transferase</keyword>
<evidence type="ECO:0000256" key="2">
    <source>
        <dbReference type="RuleBase" id="RU363055"/>
    </source>
</evidence>
<accession>A0A8T0GS66</accession>
<dbReference type="PANTHER" id="PTHR46038">
    <property type="entry name" value="EXPRESSED PROTEIN-RELATED"/>
    <property type="match status" value="1"/>
</dbReference>
<dbReference type="InterPro" id="IPR044821">
    <property type="entry name" value="At1g28695/At4g15970-like"/>
</dbReference>
<evidence type="ECO:0000259" key="3">
    <source>
        <dbReference type="Pfam" id="PF03407"/>
    </source>
</evidence>
<dbReference type="Pfam" id="PF03407">
    <property type="entry name" value="Nucleotid_trans"/>
    <property type="match status" value="1"/>
</dbReference>
<keyword evidence="2" id="KW-0328">Glycosyltransferase</keyword>
<dbReference type="AlphaFoldDB" id="A0A8T0GS66"/>
<evidence type="ECO:0000256" key="1">
    <source>
        <dbReference type="ARBA" id="ARBA00007033"/>
    </source>
</evidence>
<keyword evidence="2" id="KW-0812">Transmembrane</keyword>
<dbReference type="PANTHER" id="PTHR46038:SF38">
    <property type="entry name" value="GLYCOSYLTRANSFERASE-RELATED"/>
    <property type="match status" value="1"/>
</dbReference>
<dbReference type="Proteomes" id="UP000822688">
    <property type="component" value="Chromosome 9"/>
</dbReference>
<dbReference type="InterPro" id="IPR029044">
    <property type="entry name" value="Nucleotide-diphossugar_trans"/>
</dbReference>
<feature type="domain" description="Nucleotide-diphospho-sugar transferase" evidence="3">
    <location>
        <begin position="37"/>
        <end position="238"/>
    </location>
</feature>
<dbReference type="GO" id="GO:0000139">
    <property type="term" value="C:Golgi membrane"/>
    <property type="evidence" value="ECO:0007669"/>
    <property type="project" value="UniProtKB-SubCell"/>
</dbReference>